<protein>
    <submittedName>
        <fullName evidence="2">Uncharacterized protein</fullName>
    </submittedName>
</protein>
<proteinExistence type="predicted"/>
<dbReference type="Proteomes" id="UP001595704">
    <property type="component" value="Unassembled WGS sequence"/>
</dbReference>
<evidence type="ECO:0000313" key="3">
    <source>
        <dbReference type="Proteomes" id="UP001595704"/>
    </source>
</evidence>
<dbReference type="RefSeq" id="WP_191319806.1">
    <property type="nucleotide sequence ID" value="NZ_BNCG01000011.1"/>
</dbReference>
<comment type="caution">
    <text evidence="2">The sequence shown here is derived from an EMBL/GenBank/DDBJ whole genome shotgun (WGS) entry which is preliminary data.</text>
</comment>
<evidence type="ECO:0000313" key="2">
    <source>
        <dbReference type="EMBL" id="MFC3639973.1"/>
    </source>
</evidence>
<accession>A0ABV7UNU8</accession>
<feature type="transmembrane region" description="Helical" evidence="1">
    <location>
        <begin position="39"/>
        <end position="59"/>
    </location>
</feature>
<name>A0ABV7UNU8_9HYPH</name>
<dbReference type="EMBL" id="JBHRYC010000113">
    <property type="protein sequence ID" value="MFC3639973.1"/>
    <property type="molecule type" value="Genomic_DNA"/>
</dbReference>
<sequence>MRSLEFAVRPRLLAVFGASASEGTVGPMMPPAKLNTGFAHMVAAPLLLQSGAIATALIAGKQMVAILNEANVVDAPTIRLLGAGIKEGK</sequence>
<keyword evidence="1" id="KW-0812">Transmembrane</keyword>
<reference evidence="3" key="1">
    <citation type="journal article" date="2019" name="Int. J. Syst. Evol. Microbiol.">
        <title>The Global Catalogue of Microorganisms (GCM) 10K type strain sequencing project: providing services to taxonomists for standard genome sequencing and annotation.</title>
        <authorList>
            <consortium name="The Broad Institute Genomics Platform"/>
            <consortium name="The Broad Institute Genome Sequencing Center for Infectious Disease"/>
            <person name="Wu L."/>
            <person name="Ma J."/>
        </authorList>
    </citation>
    <scope>NUCLEOTIDE SEQUENCE [LARGE SCALE GENOMIC DNA]</scope>
    <source>
        <strain evidence="3">KCTC 42282</strain>
    </source>
</reference>
<keyword evidence="1" id="KW-0472">Membrane</keyword>
<keyword evidence="1" id="KW-1133">Transmembrane helix</keyword>
<gene>
    <name evidence="2" type="ORF">ACFONL_21780</name>
</gene>
<organism evidence="2 3">
    <name type="scientific">Camelimonas fluminis</name>
    <dbReference type="NCBI Taxonomy" id="1576911"/>
    <lineage>
        <taxon>Bacteria</taxon>
        <taxon>Pseudomonadati</taxon>
        <taxon>Pseudomonadota</taxon>
        <taxon>Alphaproteobacteria</taxon>
        <taxon>Hyphomicrobiales</taxon>
        <taxon>Chelatococcaceae</taxon>
        <taxon>Camelimonas</taxon>
    </lineage>
</organism>
<evidence type="ECO:0000256" key="1">
    <source>
        <dbReference type="SAM" id="Phobius"/>
    </source>
</evidence>
<keyword evidence="3" id="KW-1185">Reference proteome</keyword>